<protein>
    <submittedName>
        <fullName evidence="3">MarR family transcriptional regulator</fullName>
    </submittedName>
</protein>
<dbReference type="InterPro" id="IPR039422">
    <property type="entry name" value="MarR/SlyA-like"/>
</dbReference>
<feature type="domain" description="HTH marR-type" evidence="2">
    <location>
        <begin position="1"/>
        <end position="135"/>
    </location>
</feature>
<dbReference type="Pfam" id="PF12802">
    <property type="entry name" value="MarR_2"/>
    <property type="match status" value="1"/>
</dbReference>
<organism evidence="3 4">
    <name type="scientific">Ureibacillus galli</name>
    <dbReference type="NCBI Taxonomy" id="2762222"/>
    <lineage>
        <taxon>Bacteria</taxon>
        <taxon>Bacillati</taxon>
        <taxon>Bacillota</taxon>
        <taxon>Bacilli</taxon>
        <taxon>Bacillales</taxon>
        <taxon>Caryophanaceae</taxon>
        <taxon>Ureibacillus</taxon>
    </lineage>
</organism>
<reference evidence="3 4" key="1">
    <citation type="submission" date="2020-08" db="EMBL/GenBank/DDBJ databases">
        <title>A Genomic Blueprint of the Chicken Gut Microbiome.</title>
        <authorList>
            <person name="Gilroy R."/>
            <person name="Ravi A."/>
            <person name="Getino M."/>
            <person name="Pursley I."/>
            <person name="Horton D.L."/>
            <person name="Alikhan N.-F."/>
            <person name="Baker D."/>
            <person name="Gharbi K."/>
            <person name="Hall N."/>
            <person name="Watson M."/>
            <person name="Adriaenssens E.M."/>
            <person name="Foster-Nyarko E."/>
            <person name="Jarju S."/>
            <person name="Secka A."/>
            <person name="Antonio M."/>
            <person name="Oren A."/>
            <person name="Chaudhuri R."/>
            <person name="La Ragione R.M."/>
            <person name="Hildebrand F."/>
            <person name="Pallen M.J."/>
        </authorList>
    </citation>
    <scope>NUCLEOTIDE SEQUENCE [LARGE SCALE GENOMIC DNA]</scope>
    <source>
        <strain evidence="3 4">Re31</strain>
    </source>
</reference>
<keyword evidence="4" id="KW-1185">Reference proteome</keyword>
<dbReference type="PANTHER" id="PTHR33164">
    <property type="entry name" value="TRANSCRIPTIONAL REGULATOR, MARR FAMILY"/>
    <property type="match status" value="1"/>
</dbReference>
<keyword evidence="1" id="KW-0238">DNA-binding</keyword>
<evidence type="ECO:0000313" key="3">
    <source>
        <dbReference type="EMBL" id="MBD8025929.1"/>
    </source>
</evidence>
<dbReference type="InterPro" id="IPR036390">
    <property type="entry name" value="WH_DNA-bd_sf"/>
</dbReference>
<evidence type="ECO:0000256" key="1">
    <source>
        <dbReference type="ARBA" id="ARBA00023125"/>
    </source>
</evidence>
<dbReference type="SMART" id="SM00347">
    <property type="entry name" value="HTH_MARR"/>
    <property type="match status" value="1"/>
</dbReference>
<name>A0ABR8X9E1_9BACL</name>
<evidence type="ECO:0000313" key="4">
    <source>
        <dbReference type="Proteomes" id="UP000640930"/>
    </source>
</evidence>
<dbReference type="Gene3D" id="1.10.10.10">
    <property type="entry name" value="Winged helix-like DNA-binding domain superfamily/Winged helix DNA-binding domain"/>
    <property type="match status" value="1"/>
</dbReference>
<dbReference type="SUPFAM" id="SSF46785">
    <property type="entry name" value="Winged helix' DNA-binding domain"/>
    <property type="match status" value="1"/>
</dbReference>
<gene>
    <name evidence="3" type="ORF">H9636_04575</name>
</gene>
<dbReference type="RefSeq" id="WP_191706452.1">
    <property type="nucleotide sequence ID" value="NZ_JACSQA010000004.1"/>
</dbReference>
<comment type="caution">
    <text evidence="3">The sequence shown here is derived from an EMBL/GenBank/DDBJ whole genome shotgun (WGS) entry which is preliminary data.</text>
</comment>
<dbReference type="InterPro" id="IPR000835">
    <property type="entry name" value="HTH_MarR-typ"/>
</dbReference>
<proteinExistence type="predicted"/>
<dbReference type="InterPro" id="IPR036388">
    <property type="entry name" value="WH-like_DNA-bd_sf"/>
</dbReference>
<dbReference type="PANTHER" id="PTHR33164:SF43">
    <property type="entry name" value="HTH-TYPE TRANSCRIPTIONAL REPRESSOR YETL"/>
    <property type="match status" value="1"/>
</dbReference>
<sequence>MNLFSTIYRFNKLYVNRLQEICSLNGITPVQWLVLQHVYKHEGCTSMDIVKEWSVEKPTVSTLVSKLNEQGLIKFTSGQDKRQKYLSLTVEGQILCRKVEEKVMELQSFVTEPLSKEMVNEWTEQLMILEERLKHYEG</sequence>
<accession>A0ABR8X9E1</accession>
<evidence type="ECO:0000259" key="2">
    <source>
        <dbReference type="PROSITE" id="PS50995"/>
    </source>
</evidence>
<dbReference type="PROSITE" id="PS50995">
    <property type="entry name" value="HTH_MARR_2"/>
    <property type="match status" value="1"/>
</dbReference>
<dbReference type="Proteomes" id="UP000640930">
    <property type="component" value="Unassembled WGS sequence"/>
</dbReference>
<dbReference type="EMBL" id="JACSQA010000004">
    <property type="protein sequence ID" value="MBD8025929.1"/>
    <property type="molecule type" value="Genomic_DNA"/>
</dbReference>